<organism evidence="1 2">
    <name type="scientific">Yersinia rochesterensis</name>
    <dbReference type="NCBI Taxonomy" id="1604335"/>
    <lineage>
        <taxon>Bacteria</taxon>
        <taxon>Pseudomonadati</taxon>
        <taxon>Pseudomonadota</taxon>
        <taxon>Gammaproteobacteria</taxon>
        <taxon>Enterobacterales</taxon>
        <taxon>Yersiniaceae</taxon>
        <taxon>Yersinia</taxon>
    </lineage>
</organism>
<evidence type="ECO:0000313" key="2">
    <source>
        <dbReference type="Proteomes" id="UP000031883"/>
    </source>
</evidence>
<proteinExistence type="predicted"/>
<protein>
    <submittedName>
        <fullName evidence="1">Uncharacterized protein</fullName>
    </submittedName>
</protein>
<gene>
    <name evidence="1" type="ORF">CH54_1464</name>
</gene>
<keyword evidence="2" id="KW-1185">Reference proteome</keyword>
<dbReference type="EMBL" id="CP009997">
    <property type="protein sequence ID" value="AJJ37675.1"/>
    <property type="molecule type" value="Genomic_DNA"/>
</dbReference>
<name>A0ABN4FKN1_9GAMM</name>
<reference evidence="1 2" key="1">
    <citation type="journal article" date="2015" name="Genome Announc.">
        <title>Thirty-Two Complete Genome Assemblies of Nine Yersinia Species, Including Y. pestis, Y. pseudotuberculosis, and Y. enterocolitica.</title>
        <authorList>
            <person name="Johnson S.L."/>
            <person name="Daligault H.E."/>
            <person name="Davenport K.W."/>
            <person name="Jaissle J."/>
            <person name="Frey K.G."/>
            <person name="Ladner J.T."/>
            <person name="Broomall S.M."/>
            <person name="Bishop-Lilly K.A."/>
            <person name="Bruce D.C."/>
            <person name="Coyne S.R."/>
            <person name="Gibbons H.S."/>
            <person name="Lo C.C."/>
            <person name="Munk A.C."/>
            <person name="Rosenzweig C.N."/>
            <person name="Koroleva G.I."/>
            <person name="Palacios G.F."/>
            <person name="Redden C.L."/>
            <person name="Xu Y."/>
            <person name="Minogue T.D."/>
            <person name="Chain P.S."/>
        </authorList>
    </citation>
    <scope>NUCLEOTIDE SEQUENCE [LARGE SCALE GENOMIC DNA]</scope>
    <source>
        <strain evidence="1 2">Y231</strain>
    </source>
</reference>
<sequence>MPIYPKSLELQVDSQQTNLDELIQVGQLQVSDSRASVQLTPMQFQGRRG</sequence>
<dbReference type="Proteomes" id="UP000031883">
    <property type="component" value="Chromosome"/>
</dbReference>
<evidence type="ECO:0000313" key="1">
    <source>
        <dbReference type="EMBL" id="AJJ37675.1"/>
    </source>
</evidence>
<accession>A0ABN4FKN1</accession>